<dbReference type="Pfam" id="PF00271">
    <property type="entry name" value="Helicase_C"/>
    <property type="match status" value="1"/>
</dbReference>
<dbReference type="GO" id="GO:0030894">
    <property type="term" value="C:replisome"/>
    <property type="evidence" value="ECO:0007669"/>
    <property type="project" value="TreeGrafter"/>
</dbReference>
<dbReference type="NCBIfam" id="TIGR00614">
    <property type="entry name" value="recQ_fam"/>
    <property type="match status" value="1"/>
</dbReference>
<dbReference type="InterPro" id="IPR027417">
    <property type="entry name" value="P-loop_NTPase"/>
</dbReference>
<evidence type="ECO:0000259" key="13">
    <source>
        <dbReference type="PROSITE" id="PS51192"/>
    </source>
</evidence>
<dbReference type="InterPro" id="IPR011545">
    <property type="entry name" value="DEAD/DEAH_box_helicase_dom"/>
</dbReference>
<accession>A0A6N4SSU7</accession>
<dbReference type="PROSITE" id="PS51192">
    <property type="entry name" value="HELICASE_ATP_BIND_1"/>
    <property type="match status" value="1"/>
</dbReference>
<dbReference type="CDD" id="cd17920">
    <property type="entry name" value="DEXHc_RecQ"/>
    <property type="match status" value="1"/>
</dbReference>
<feature type="domain" description="Helicase ATP-binding" evidence="13">
    <location>
        <begin position="26"/>
        <end position="194"/>
    </location>
</feature>
<dbReference type="GO" id="GO:0006310">
    <property type="term" value="P:DNA recombination"/>
    <property type="evidence" value="ECO:0007669"/>
    <property type="project" value="InterPro"/>
</dbReference>
<dbReference type="InterPro" id="IPR014001">
    <property type="entry name" value="Helicase_ATP-bd"/>
</dbReference>
<dbReference type="GO" id="GO:0003677">
    <property type="term" value="F:DNA binding"/>
    <property type="evidence" value="ECO:0007669"/>
    <property type="project" value="UniProtKB-KW"/>
</dbReference>
<dbReference type="PANTHER" id="PTHR13710">
    <property type="entry name" value="DNA HELICASE RECQ FAMILY MEMBER"/>
    <property type="match status" value="1"/>
</dbReference>
<comment type="catalytic activity">
    <reaction evidence="9">
        <text>Couples ATP hydrolysis with the unwinding of duplex DNA by translocating in the 3'-5' direction.</text>
        <dbReference type="EC" id="5.6.2.4"/>
    </reaction>
</comment>
<evidence type="ECO:0000256" key="6">
    <source>
        <dbReference type="ARBA" id="ARBA00022840"/>
    </source>
</evidence>
<dbReference type="Proteomes" id="UP000001822">
    <property type="component" value="Chromosome"/>
</dbReference>
<dbReference type="PANTHER" id="PTHR13710:SF105">
    <property type="entry name" value="ATP-DEPENDENT DNA HELICASE Q1"/>
    <property type="match status" value="1"/>
</dbReference>
<evidence type="ECO:0000256" key="2">
    <source>
        <dbReference type="ARBA" id="ARBA00022723"/>
    </source>
</evidence>
<dbReference type="InterPro" id="IPR001650">
    <property type="entry name" value="Helicase_C-like"/>
</dbReference>
<dbReference type="KEGG" id="chu:CHU_2232"/>
<dbReference type="OrthoDB" id="9763310at2"/>
<dbReference type="Gene3D" id="3.40.50.300">
    <property type="entry name" value="P-loop containing nucleotide triphosphate hydrolases"/>
    <property type="match status" value="2"/>
</dbReference>
<dbReference type="InterPro" id="IPR036388">
    <property type="entry name" value="WH-like_DNA-bd_sf"/>
</dbReference>
<evidence type="ECO:0000256" key="4">
    <source>
        <dbReference type="ARBA" id="ARBA00022801"/>
    </source>
</evidence>
<evidence type="ECO:0000256" key="10">
    <source>
        <dbReference type="ARBA" id="ARBA00034808"/>
    </source>
</evidence>
<dbReference type="GO" id="GO:0006281">
    <property type="term" value="P:DNA repair"/>
    <property type="evidence" value="ECO:0007669"/>
    <property type="project" value="TreeGrafter"/>
</dbReference>
<dbReference type="FunFam" id="3.40.50.300:FF:000296">
    <property type="entry name" value="ATP-dependent DNA helicase RecQ"/>
    <property type="match status" value="1"/>
</dbReference>
<dbReference type="EMBL" id="CP000383">
    <property type="protein sequence ID" value="ABG59495.1"/>
    <property type="molecule type" value="Genomic_DNA"/>
</dbReference>
<dbReference type="InterPro" id="IPR032284">
    <property type="entry name" value="RecQ_Zn-bd"/>
</dbReference>
<dbReference type="InterPro" id="IPR004589">
    <property type="entry name" value="DNA_helicase_ATP-dep_RecQ"/>
</dbReference>
<keyword evidence="7" id="KW-0238">DNA-binding</keyword>
<evidence type="ECO:0000313" key="15">
    <source>
        <dbReference type="EMBL" id="ABG59495.1"/>
    </source>
</evidence>
<dbReference type="AlphaFoldDB" id="A0A6N4SSU7"/>
<evidence type="ECO:0000256" key="12">
    <source>
        <dbReference type="ARBA" id="ARBA00044550"/>
    </source>
</evidence>
<evidence type="ECO:0000256" key="1">
    <source>
        <dbReference type="ARBA" id="ARBA00005446"/>
    </source>
</evidence>
<keyword evidence="3" id="KW-0547">Nucleotide-binding</keyword>
<reference evidence="15 16" key="1">
    <citation type="journal article" date="2007" name="Appl. Environ. Microbiol.">
        <title>Genome sequence of the cellulolytic gliding bacterium Cytophaga hutchinsonii.</title>
        <authorList>
            <person name="Xie G."/>
            <person name="Bruce D.C."/>
            <person name="Challacombe J.F."/>
            <person name="Chertkov O."/>
            <person name="Detter J.C."/>
            <person name="Gilna P."/>
            <person name="Han C.S."/>
            <person name="Lucas S."/>
            <person name="Misra M."/>
            <person name="Myers G.L."/>
            <person name="Richardson P."/>
            <person name="Tapia R."/>
            <person name="Thayer N."/>
            <person name="Thompson L.S."/>
            <person name="Brettin T.S."/>
            <person name="Henrissat B."/>
            <person name="Wilson D.B."/>
            <person name="McBride M.J."/>
        </authorList>
    </citation>
    <scope>NUCLEOTIDE SEQUENCE [LARGE SCALE GENOMIC DNA]</scope>
    <source>
        <strain evidence="16">ATCC 33406 / DSM 1761 / CIP 103989 / NBRC 15051 / NCIMB 9469 / D465</strain>
    </source>
</reference>
<dbReference type="SMART" id="SM00487">
    <property type="entry name" value="DEXDc"/>
    <property type="match status" value="1"/>
</dbReference>
<name>A0A6N4SSU7_CYTH3</name>
<keyword evidence="5 15" id="KW-0347">Helicase</keyword>
<keyword evidence="2" id="KW-0479">Metal-binding</keyword>
<proteinExistence type="inferred from homology"/>
<dbReference type="RefSeq" id="WP_011585612.1">
    <property type="nucleotide sequence ID" value="NC_008255.1"/>
</dbReference>
<evidence type="ECO:0000256" key="11">
    <source>
        <dbReference type="ARBA" id="ARBA00044535"/>
    </source>
</evidence>
<evidence type="ECO:0000256" key="5">
    <source>
        <dbReference type="ARBA" id="ARBA00022806"/>
    </source>
</evidence>
<evidence type="ECO:0000256" key="9">
    <source>
        <dbReference type="ARBA" id="ARBA00034617"/>
    </source>
</evidence>
<keyword evidence="4 15" id="KW-0378">Hydrolase</keyword>
<dbReference type="SUPFAM" id="SSF52540">
    <property type="entry name" value="P-loop containing nucleoside triphosphate hydrolases"/>
    <property type="match status" value="1"/>
</dbReference>
<keyword evidence="16" id="KW-1185">Reference proteome</keyword>
<dbReference type="GO" id="GO:0009378">
    <property type="term" value="F:four-way junction helicase activity"/>
    <property type="evidence" value="ECO:0007669"/>
    <property type="project" value="TreeGrafter"/>
</dbReference>
<dbReference type="EC" id="5.6.2.4" evidence="10"/>
<dbReference type="Pfam" id="PF00270">
    <property type="entry name" value="DEAD"/>
    <property type="match status" value="1"/>
</dbReference>
<feature type="domain" description="Helicase C-terminal" evidence="14">
    <location>
        <begin position="218"/>
        <end position="364"/>
    </location>
</feature>
<dbReference type="GO" id="GO:0005524">
    <property type="term" value="F:ATP binding"/>
    <property type="evidence" value="ECO:0007669"/>
    <property type="project" value="UniProtKB-KW"/>
</dbReference>
<dbReference type="Gene3D" id="1.10.10.10">
    <property type="entry name" value="Winged helix-like DNA-binding domain superfamily/Winged helix DNA-binding domain"/>
    <property type="match status" value="1"/>
</dbReference>
<dbReference type="GO" id="GO:0043138">
    <property type="term" value="F:3'-5' DNA helicase activity"/>
    <property type="evidence" value="ECO:0007669"/>
    <property type="project" value="UniProtKB-EC"/>
</dbReference>
<dbReference type="GO" id="GO:0005737">
    <property type="term" value="C:cytoplasm"/>
    <property type="evidence" value="ECO:0007669"/>
    <property type="project" value="TreeGrafter"/>
</dbReference>
<dbReference type="GO" id="GO:0046872">
    <property type="term" value="F:metal ion binding"/>
    <property type="evidence" value="ECO:0007669"/>
    <property type="project" value="UniProtKB-KW"/>
</dbReference>
<keyword evidence="6" id="KW-0067">ATP-binding</keyword>
<organism evidence="15 16">
    <name type="scientific">Cytophaga hutchinsonii (strain ATCC 33406 / DSM 1761 / CIP 103989 / NBRC 15051 / NCIMB 9469 / D465)</name>
    <dbReference type="NCBI Taxonomy" id="269798"/>
    <lineage>
        <taxon>Bacteria</taxon>
        <taxon>Pseudomonadati</taxon>
        <taxon>Bacteroidota</taxon>
        <taxon>Cytophagia</taxon>
        <taxon>Cytophagales</taxon>
        <taxon>Cytophagaceae</taxon>
        <taxon>Cytophaga</taxon>
    </lineage>
</organism>
<evidence type="ECO:0000256" key="7">
    <source>
        <dbReference type="ARBA" id="ARBA00023125"/>
    </source>
</evidence>
<evidence type="ECO:0000256" key="3">
    <source>
        <dbReference type="ARBA" id="ARBA00022741"/>
    </source>
</evidence>
<dbReference type="Pfam" id="PF16124">
    <property type="entry name" value="RecQ_Zn_bind"/>
    <property type="match status" value="1"/>
</dbReference>
<evidence type="ECO:0000259" key="14">
    <source>
        <dbReference type="PROSITE" id="PS51194"/>
    </source>
</evidence>
<protein>
    <recommendedName>
        <fullName evidence="11">ATP-dependent DNA helicase RecQ</fullName>
        <ecNumber evidence="10">5.6.2.4</ecNumber>
    </recommendedName>
    <alternativeName>
        <fullName evidence="12">DNA 3'-5' helicase RecQ</fullName>
    </alternativeName>
</protein>
<dbReference type="GO" id="GO:0016787">
    <property type="term" value="F:hydrolase activity"/>
    <property type="evidence" value="ECO:0007669"/>
    <property type="project" value="UniProtKB-KW"/>
</dbReference>
<evidence type="ECO:0000256" key="8">
    <source>
        <dbReference type="ARBA" id="ARBA00023235"/>
    </source>
</evidence>
<evidence type="ECO:0000313" key="16">
    <source>
        <dbReference type="Proteomes" id="UP000001822"/>
    </source>
</evidence>
<comment type="similarity">
    <text evidence="1">Belongs to the helicase family. RecQ subfamily.</text>
</comment>
<dbReference type="GO" id="GO:0043590">
    <property type="term" value="C:bacterial nucleoid"/>
    <property type="evidence" value="ECO:0007669"/>
    <property type="project" value="TreeGrafter"/>
</dbReference>
<gene>
    <name evidence="15" type="ordered locus">CHU_2232</name>
</gene>
<keyword evidence="8" id="KW-0413">Isomerase</keyword>
<dbReference type="SMART" id="SM00490">
    <property type="entry name" value="HELICc"/>
    <property type="match status" value="1"/>
</dbReference>
<dbReference type="PROSITE" id="PS51194">
    <property type="entry name" value="HELICASE_CTER"/>
    <property type="match status" value="1"/>
</dbReference>
<sequence>MSASIHEILKTYWGHSNFRPLQEDIINSILGGNDTVALLPTGGGKSICYQVPALARDGLVLVISPLIALMKDQVEQLRRRGIIATAIHSGLRKTEIDIALDNCIYGNIKLLYVSPERLKSDLFKERVEKMKIICIAIDEAHCISEWGHDFRPAYREIASIRTLLPEVPVIALTATANEMVLNDIMDQLALQNPQIFTQSFTRKNLSYSCLYEENKEKRLVSMLQKIPGVCIVYANTRARVVRIAEFLNRQGIPTEFYHGGLDHKQRSIKQDAFMKNTVRVMVATNAFGMGVDKPDVRLVVHMDVPDSLEGYFQEAGRAGRDGNKAFAVLLHTKKDEEELLAKIPVAHPSPEVIRRMYQSLANYYQLAVGSGYMESYPFDLDEFCKKYNHNKLEAFYSLKRMEQHGIIQLSEAFYNPPKLKVIVDHEHLYDARLKMPKYDEFIKQLLRIFGGEVYTAYREFSFSTLAKSTLTPESEIVSKIKFLVQSGIIDFIDASDVPQLTFLLPRQDAPKLQLDLQWLEDRKDHDQESAENMIGFLHTQGCRAQYVLEYFGEYNAAPCGICDRCISKARNKEYYDHTAMVVQQTLQTKNIPIEELEKEFAGLDKNIVLDIIRTLMDTSKVKIDDTGRYLWVKK</sequence>